<dbReference type="Gene3D" id="1.10.357.10">
    <property type="entry name" value="Tetracycline Repressor, domain 2"/>
    <property type="match status" value="1"/>
</dbReference>
<dbReference type="PRINTS" id="PR00455">
    <property type="entry name" value="HTHTETR"/>
</dbReference>
<dbReference type="Pfam" id="PF02909">
    <property type="entry name" value="TetR_C_1"/>
    <property type="match status" value="1"/>
</dbReference>
<dbReference type="InterPro" id="IPR036271">
    <property type="entry name" value="Tet_transcr_reg_TetR-rel_C_sf"/>
</dbReference>
<dbReference type="InterPro" id="IPR009057">
    <property type="entry name" value="Homeodomain-like_sf"/>
</dbReference>
<name>A0ABU5R220_9PSEU</name>
<protein>
    <submittedName>
        <fullName evidence="6">TetR/AcrR family transcriptional regulator</fullName>
    </submittedName>
</protein>
<dbReference type="InterPro" id="IPR001647">
    <property type="entry name" value="HTH_TetR"/>
</dbReference>
<dbReference type="Proteomes" id="UP001304298">
    <property type="component" value="Unassembled WGS sequence"/>
</dbReference>
<dbReference type="PANTHER" id="PTHR30055:SF239">
    <property type="entry name" value="TRANSCRIPTIONAL REGULATORY PROTEIN"/>
    <property type="match status" value="1"/>
</dbReference>
<evidence type="ECO:0000256" key="4">
    <source>
        <dbReference type="PROSITE-ProRule" id="PRU00335"/>
    </source>
</evidence>
<dbReference type="EMBL" id="JAYFSI010000002">
    <property type="protein sequence ID" value="MEA5360256.1"/>
    <property type="molecule type" value="Genomic_DNA"/>
</dbReference>
<dbReference type="Pfam" id="PF00440">
    <property type="entry name" value="TetR_N"/>
    <property type="match status" value="1"/>
</dbReference>
<dbReference type="SUPFAM" id="SSF48498">
    <property type="entry name" value="Tetracyclin repressor-like, C-terminal domain"/>
    <property type="match status" value="1"/>
</dbReference>
<feature type="DNA-binding region" description="H-T-H motif" evidence="4">
    <location>
        <begin position="41"/>
        <end position="60"/>
    </location>
</feature>
<dbReference type="InterPro" id="IPR050109">
    <property type="entry name" value="HTH-type_TetR-like_transc_reg"/>
</dbReference>
<accession>A0ABU5R220</accession>
<evidence type="ECO:0000256" key="3">
    <source>
        <dbReference type="ARBA" id="ARBA00023163"/>
    </source>
</evidence>
<keyword evidence="1" id="KW-0805">Transcription regulation</keyword>
<dbReference type="RefSeq" id="WP_323326233.1">
    <property type="nucleotide sequence ID" value="NZ_JAYFSI010000002.1"/>
</dbReference>
<keyword evidence="3" id="KW-0804">Transcription</keyword>
<keyword evidence="7" id="KW-1185">Reference proteome</keyword>
<feature type="domain" description="HTH tetR-type" evidence="5">
    <location>
        <begin position="18"/>
        <end position="78"/>
    </location>
</feature>
<evidence type="ECO:0000313" key="6">
    <source>
        <dbReference type="EMBL" id="MEA5360256.1"/>
    </source>
</evidence>
<reference evidence="6 7" key="1">
    <citation type="submission" date="2023-12" db="EMBL/GenBank/DDBJ databases">
        <title>Amycolatopsis sp. V23-08.</title>
        <authorList>
            <person name="Somphong A."/>
        </authorList>
    </citation>
    <scope>NUCLEOTIDE SEQUENCE [LARGE SCALE GENOMIC DNA]</scope>
    <source>
        <strain evidence="6 7">V23-08</strain>
    </source>
</reference>
<proteinExistence type="predicted"/>
<dbReference type="Gene3D" id="1.10.10.60">
    <property type="entry name" value="Homeodomain-like"/>
    <property type="match status" value="1"/>
</dbReference>
<dbReference type="SUPFAM" id="SSF46689">
    <property type="entry name" value="Homeodomain-like"/>
    <property type="match status" value="1"/>
</dbReference>
<sequence>MTEKPAKNTGRAVTPRGTLNRRRILDAVAATVADKGVDAVTMRAIATELKVDPMALYRHFQDKDSLLAAFVDDVFADIGPPEEPGVEGAKELARQYFRALVAHPGLVTITLEHALDSPHQLLMGERIYRGMLDAGYDIETAVMVFSGLQRFVLGSALMYPRRTDPDDLPGWNRVRGLFRQLDPERFPTLRRVNEQVPRMNQEEVFGRWLDWIFDPPGAPAGSGGSGA</sequence>
<evidence type="ECO:0000313" key="7">
    <source>
        <dbReference type="Proteomes" id="UP001304298"/>
    </source>
</evidence>
<organism evidence="6 7">
    <name type="scientific">Amycolatopsis heterodermiae</name>
    <dbReference type="NCBI Taxonomy" id="3110235"/>
    <lineage>
        <taxon>Bacteria</taxon>
        <taxon>Bacillati</taxon>
        <taxon>Actinomycetota</taxon>
        <taxon>Actinomycetes</taxon>
        <taxon>Pseudonocardiales</taxon>
        <taxon>Pseudonocardiaceae</taxon>
        <taxon>Amycolatopsis</taxon>
    </lineage>
</organism>
<keyword evidence="2 4" id="KW-0238">DNA-binding</keyword>
<dbReference type="PROSITE" id="PS50977">
    <property type="entry name" value="HTH_TETR_2"/>
    <property type="match status" value="1"/>
</dbReference>
<evidence type="ECO:0000256" key="1">
    <source>
        <dbReference type="ARBA" id="ARBA00023015"/>
    </source>
</evidence>
<dbReference type="PANTHER" id="PTHR30055">
    <property type="entry name" value="HTH-TYPE TRANSCRIPTIONAL REGULATOR RUTR"/>
    <property type="match status" value="1"/>
</dbReference>
<dbReference type="InterPro" id="IPR004111">
    <property type="entry name" value="Repressor_TetR_C"/>
</dbReference>
<evidence type="ECO:0000256" key="2">
    <source>
        <dbReference type="ARBA" id="ARBA00023125"/>
    </source>
</evidence>
<evidence type="ECO:0000259" key="5">
    <source>
        <dbReference type="PROSITE" id="PS50977"/>
    </source>
</evidence>
<gene>
    <name evidence="6" type="ORF">VA596_11980</name>
</gene>
<comment type="caution">
    <text evidence="6">The sequence shown here is derived from an EMBL/GenBank/DDBJ whole genome shotgun (WGS) entry which is preliminary data.</text>
</comment>